<reference evidence="2" key="1">
    <citation type="submission" date="2016-05" db="EMBL/GenBank/DDBJ databases">
        <authorList>
            <person name="Wang W."/>
            <person name="Zhu L."/>
        </authorList>
    </citation>
    <scope>NUCLEOTIDE SEQUENCE [LARGE SCALE GENOMIC DNA]</scope>
    <source>
        <strain evidence="2">W-2</strain>
    </source>
</reference>
<evidence type="ECO:0000313" key="2">
    <source>
        <dbReference type="Proteomes" id="UP000078290"/>
    </source>
</evidence>
<dbReference type="Proteomes" id="UP000078290">
    <property type="component" value="Unassembled WGS sequence"/>
</dbReference>
<protein>
    <recommendedName>
        <fullName evidence="3">PD-(D/E)XK nuclease superfamily protein</fullName>
    </recommendedName>
</protein>
<dbReference type="RefSeq" id="WP_081260344.1">
    <property type="nucleotide sequence ID" value="NZ_LXMA01000023.1"/>
</dbReference>
<proteinExistence type="predicted"/>
<gene>
    <name evidence="1" type="ORF">A7K69_08345</name>
</gene>
<dbReference type="EMBL" id="LXMA01000023">
    <property type="protein sequence ID" value="OAT72932.1"/>
    <property type="molecule type" value="Genomic_DNA"/>
</dbReference>
<organism evidence="1 2">
    <name type="scientific">Parageobacillus thermoglucosidasius</name>
    <name type="common">Geobacillus thermoglucosidasius</name>
    <dbReference type="NCBI Taxonomy" id="1426"/>
    <lineage>
        <taxon>Bacteria</taxon>
        <taxon>Bacillati</taxon>
        <taxon>Bacillota</taxon>
        <taxon>Bacilli</taxon>
        <taxon>Bacillales</taxon>
        <taxon>Anoxybacillaceae</taxon>
        <taxon>Parageobacillus</taxon>
    </lineage>
</organism>
<dbReference type="AlphaFoldDB" id="A0A1B7KS74"/>
<sequence>MLAEIHNKISQAGSNLSDRLEDKLTGDFFGTIRYLPFELGLKHVFVTVEFSQDQIKKNWLKFIEEQKGYIVQWEFWHRGEEGEIDLLISNDKAVIGIEVKYLSGISSEDQDDGIQDYTESLNQLARYSRMMEKLSNGREAYLLFLAPYEMMNTVKKNIDNRSIISPSVKLGFMCWQDILESLKSLNLDGLEIGQQLILNDLQALLTKKGFIRFNGFSSKIFNQPITRTAYSFNHEDSISEGTWAWPGKIIEEDVFYVYNND</sequence>
<evidence type="ECO:0000313" key="1">
    <source>
        <dbReference type="EMBL" id="OAT72932.1"/>
    </source>
</evidence>
<accession>A0A1B7KS74</accession>
<evidence type="ECO:0008006" key="3">
    <source>
        <dbReference type="Google" id="ProtNLM"/>
    </source>
</evidence>
<dbReference type="OrthoDB" id="1934325at2"/>
<name>A0A1B7KS74_PARTM</name>
<comment type="caution">
    <text evidence="1">The sequence shown here is derived from an EMBL/GenBank/DDBJ whole genome shotgun (WGS) entry which is preliminary data.</text>
</comment>